<evidence type="ECO:0000313" key="2">
    <source>
        <dbReference type="EMBL" id="KAF2684964.1"/>
    </source>
</evidence>
<proteinExistence type="predicted"/>
<feature type="region of interest" description="Disordered" evidence="1">
    <location>
        <begin position="128"/>
        <end position="155"/>
    </location>
</feature>
<name>A0A6G1J360_9PLEO</name>
<evidence type="ECO:0000256" key="1">
    <source>
        <dbReference type="SAM" id="MobiDB-lite"/>
    </source>
</evidence>
<feature type="compositionally biased region" description="Low complexity" evidence="1">
    <location>
        <begin position="138"/>
        <end position="152"/>
    </location>
</feature>
<keyword evidence="3" id="KW-1185">Reference proteome</keyword>
<dbReference type="Proteomes" id="UP000799291">
    <property type="component" value="Unassembled WGS sequence"/>
</dbReference>
<protein>
    <submittedName>
        <fullName evidence="2">Uncharacterized protein</fullName>
    </submittedName>
</protein>
<gene>
    <name evidence="2" type="ORF">K458DRAFT_388662</name>
</gene>
<evidence type="ECO:0000313" key="3">
    <source>
        <dbReference type="Proteomes" id="UP000799291"/>
    </source>
</evidence>
<reference evidence="2" key="1">
    <citation type="journal article" date="2020" name="Stud. Mycol.">
        <title>101 Dothideomycetes genomes: a test case for predicting lifestyles and emergence of pathogens.</title>
        <authorList>
            <person name="Haridas S."/>
            <person name="Albert R."/>
            <person name="Binder M."/>
            <person name="Bloem J."/>
            <person name="Labutti K."/>
            <person name="Salamov A."/>
            <person name="Andreopoulos B."/>
            <person name="Baker S."/>
            <person name="Barry K."/>
            <person name="Bills G."/>
            <person name="Bluhm B."/>
            <person name="Cannon C."/>
            <person name="Castanera R."/>
            <person name="Culley D."/>
            <person name="Daum C."/>
            <person name="Ezra D."/>
            <person name="Gonzalez J."/>
            <person name="Henrissat B."/>
            <person name="Kuo A."/>
            <person name="Liang C."/>
            <person name="Lipzen A."/>
            <person name="Lutzoni F."/>
            <person name="Magnuson J."/>
            <person name="Mondo S."/>
            <person name="Nolan M."/>
            <person name="Ohm R."/>
            <person name="Pangilinan J."/>
            <person name="Park H.-J."/>
            <person name="Ramirez L."/>
            <person name="Alfaro M."/>
            <person name="Sun H."/>
            <person name="Tritt A."/>
            <person name="Yoshinaga Y."/>
            <person name="Zwiers L.-H."/>
            <person name="Turgeon B."/>
            <person name="Goodwin S."/>
            <person name="Spatafora J."/>
            <person name="Crous P."/>
            <person name="Grigoriev I."/>
        </authorList>
    </citation>
    <scope>NUCLEOTIDE SEQUENCE</scope>
    <source>
        <strain evidence="2">CBS 122367</strain>
    </source>
</reference>
<accession>A0A6G1J360</accession>
<dbReference type="AlphaFoldDB" id="A0A6G1J360"/>
<dbReference type="EMBL" id="MU005580">
    <property type="protein sequence ID" value="KAF2684964.1"/>
    <property type="molecule type" value="Genomic_DNA"/>
</dbReference>
<organism evidence="2 3">
    <name type="scientific">Lentithecium fluviatile CBS 122367</name>
    <dbReference type="NCBI Taxonomy" id="1168545"/>
    <lineage>
        <taxon>Eukaryota</taxon>
        <taxon>Fungi</taxon>
        <taxon>Dikarya</taxon>
        <taxon>Ascomycota</taxon>
        <taxon>Pezizomycotina</taxon>
        <taxon>Dothideomycetes</taxon>
        <taxon>Pleosporomycetidae</taxon>
        <taxon>Pleosporales</taxon>
        <taxon>Massarineae</taxon>
        <taxon>Lentitheciaceae</taxon>
        <taxon>Lentithecium</taxon>
    </lineage>
</organism>
<sequence>MALDMEIEVERAAAPWCRPLRLHSIRPSAQRTTAWSQLPSWRRLEEEAMPARTPERCAPVEQPDLPSIAVANINRNATRCAGHSGSRIMHLTTVWRAASAFAAPFRPESARIGQSETPGVIRSLLGQPRSIAAPPSPTNRSLSHSSPSSRSSCHVQSTVTLRHYRALSPSAH</sequence>